<evidence type="ECO:0000256" key="2">
    <source>
        <dbReference type="ARBA" id="ARBA00022475"/>
    </source>
</evidence>
<dbReference type="RefSeq" id="WP_350244085.1">
    <property type="nucleotide sequence ID" value="NZ_CP158299.1"/>
</dbReference>
<name>A0AAU7UC21_9DEIO</name>
<evidence type="ECO:0000256" key="3">
    <source>
        <dbReference type="ARBA" id="ARBA00022676"/>
    </source>
</evidence>
<dbReference type="EMBL" id="CP158299">
    <property type="protein sequence ID" value="XBV86034.1"/>
    <property type="molecule type" value="Genomic_DNA"/>
</dbReference>
<keyword evidence="2" id="KW-1003">Cell membrane</keyword>
<accession>A0AAU7UC21</accession>
<dbReference type="SUPFAM" id="SSF53448">
    <property type="entry name" value="Nucleotide-diphospho-sugar transferases"/>
    <property type="match status" value="1"/>
</dbReference>
<evidence type="ECO:0000313" key="7">
    <source>
        <dbReference type="EMBL" id="XBV86034.1"/>
    </source>
</evidence>
<dbReference type="PANTHER" id="PTHR43646:SF2">
    <property type="entry name" value="GLYCOSYLTRANSFERASE 2-LIKE DOMAIN-CONTAINING PROTEIN"/>
    <property type="match status" value="1"/>
</dbReference>
<dbReference type="GO" id="GO:0005886">
    <property type="term" value="C:plasma membrane"/>
    <property type="evidence" value="ECO:0007669"/>
    <property type="project" value="UniProtKB-SubCell"/>
</dbReference>
<dbReference type="Pfam" id="PF00535">
    <property type="entry name" value="Glycos_transf_2"/>
    <property type="match status" value="1"/>
</dbReference>
<feature type="domain" description="Glycosyltransferase 2-like" evidence="6">
    <location>
        <begin position="4"/>
        <end position="158"/>
    </location>
</feature>
<dbReference type="KEGG" id="dsc:ABOD76_06975"/>
<comment type="subcellular location">
    <subcellularLocation>
        <location evidence="1">Cell membrane</location>
    </subcellularLocation>
</comment>
<organism evidence="7">
    <name type="scientific">Deinococcus sonorensis KR-87</name>
    <dbReference type="NCBI Taxonomy" id="694439"/>
    <lineage>
        <taxon>Bacteria</taxon>
        <taxon>Thermotogati</taxon>
        <taxon>Deinococcota</taxon>
        <taxon>Deinococci</taxon>
        <taxon>Deinococcales</taxon>
        <taxon>Deinococcaceae</taxon>
        <taxon>Deinococcus</taxon>
    </lineage>
</organism>
<evidence type="ECO:0000259" key="6">
    <source>
        <dbReference type="Pfam" id="PF00535"/>
    </source>
</evidence>
<dbReference type="EC" id="2.4.-.-" evidence="7"/>
<gene>
    <name evidence="7" type="ORF">ABOD76_06975</name>
</gene>
<keyword evidence="5" id="KW-0472">Membrane</keyword>
<evidence type="ECO:0000256" key="5">
    <source>
        <dbReference type="ARBA" id="ARBA00023136"/>
    </source>
</evidence>
<keyword evidence="4 7" id="KW-0808">Transferase</keyword>
<dbReference type="PANTHER" id="PTHR43646">
    <property type="entry name" value="GLYCOSYLTRANSFERASE"/>
    <property type="match status" value="1"/>
</dbReference>
<dbReference type="Gene3D" id="3.90.550.10">
    <property type="entry name" value="Spore Coat Polysaccharide Biosynthesis Protein SpsA, Chain A"/>
    <property type="match status" value="1"/>
</dbReference>
<protein>
    <submittedName>
        <fullName evidence="7">Glycosyltransferase</fullName>
        <ecNumber evidence="7">2.4.-.-</ecNumber>
    </submittedName>
</protein>
<dbReference type="GO" id="GO:0016757">
    <property type="term" value="F:glycosyltransferase activity"/>
    <property type="evidence" value="ECO:0007669"/>
    <property type="project" value="UniProtKB-KW"/>
</dbReference>
<dbReference type="AlphaFoldDB" id="A0AAU7UC21"/>
<sequence length="239" mass="25862">MRLSVVIPARDEEGQLPALLRALAAQQRPPDEVIVVDNASRDATARVARSLGATVLPCVRPGVAYARQCGLEAAIGDWVVSTDADSVPPPDWLLLLEAAMQPGTVCVYGPLRLQPWPRRVGPLGSALSEWGYRLFLYVMSGVGRPNTAGANMAVQREAALRVGGYPAVEAREDVLLGLALQRLGRVQYVPGALVQTSARRLQRGWLPFLWQQLRNLAGRTSGYFEPHAPRAPGSGQPEE</sequence>
<proteinExistence type="predicted"/>
<evidence type="ECO:0000256" key="4">
    <source>
        <dbReference type="ARBA" id="ARBA00022679"/>
    </source>
</evidence>
<keyword evidence="3 7" id="KW-0328">Glycosyltransferase</keyword>
<evidence type="ECO:0000256" key="1">
    <source>
        <dbReference type="ARBA" id="ARBA00004236"/>
    </source>
</evidence>
<dbReference type="InterPro" id="IPR029044">
    <property type="entry name" value="Nucleotide-diphossugar_trans"/>
</dbReference>
<dbReference type="InterPro" id="IPR001173">
    <property type="entry name" value="Glyco_trans_2-like"/>
</dbReference>
<reference evidence="7" key="1">
    <citation type="submission" date="2024-06" db="EMBL/GenBank/DDBJ databases">
        <title>Draft Genome Sequence of Deinococcus sonorensis Type Strain KR-87, a Biofilm Producing Representative of the Genus Deinococcus.</title>
        <authorList>
            <person name="Boren L.S."/>
            <person name="Grosso R.A."/>
            <person name="Hugenberg-Cox A.N."/>
            <person name="Hill J.T.E."/>
            <person name="Albert C.M."/>
            <person name="Tuohy J.M."/>
        </authorList>
    </citation>
    <scope>NUCLEOTIDE SEQUENCE</scope>
    <source>
        <strain evidence="7">KR-87</strain>
    </source>
</reference>